<accession>A0A415DEK3</accession>
<evidence type="ECO:0000313" key="2">
    <source>
        <dbReference type="EMBL" id="RHJ74376.1"/>
    </source>
</evidence>
<protein>
    <submittedName>
        <fullName evidence="2">Uncharacterized protein</fullName>
    </submittedName>
</protein>
<dbReference type="Proteomes" id="UP000283958">
    <property type="component" value="Unassembled WGS sequence"/>
</dbReference>
<keyword evidence="1" id="KW-1133">Transmembrane helix</keyword>
<gene>
    <name evidence="2" type="ORF">DW105_14825</name>
</gene>
<keyword evidence="1" id="KW-0472">Membrane</keyword>
<dbReference type="EMBL" id="QRMN01000039">
    <property type="protein sequence ID" value="RHJ74376.1"/>
    <property type="molecule type" value="Genomic_DNA"/>
</dbReference>
<name>A0A415DEK3_PHOVU</name>
<reference evidence="2 3" key="1">
    <citation type="submission" date="2018-08" db="EMBL/GenBank/DDBJ databases">
        <title>A genome reference for cultivated species of the human gut microbiota.</title>
        <authorList>
            <person name="Zou Y."/>
            <person name="Xue W."/>
            <person name="Luo G."/>
        </authorList>
    </citation>
    <scope>NUCLEOTIDE SEQUENCE [LARGE SCALE GENOMIC DNA]</scope>
    <source>
        <strain evidence="2 3">AM09-18</strain>
    </source>
</reference>
<evidence type="ECO:0000313" key="3">
    <source>
        <dbReference type="Proteomes" id="UP000283958"/>
    </source>
</evidence>
<dbReference type="AlphaFoldDB" id="A0A415DEK3"/>
<organism evidence="2 3">
    <name type="scientific">Phocaeicola vulgatus</name>
    <name type="common">Bacteroides vulgatus</name>
    <dbReference type="NCBI Taxonomy" id="821"/>
    <lineage>
        <taxon>Bacteria</taxon>
        <taxon>Pseudomonadati</taxon>
        <taxon>Bacteroidota</taxon>
        <taxon>Bacteroidia</taxon>
        <taxon>Bacteroidales</taxon>
        <taxon>Bacteroidaceae</taxon>
        <taxon>Phocaeicola</taxon>
    </lineage>
</organism>
<proteinExistence type="predicted"/>
<keyword evidence="1" id="KW-0812">Transmembrane</keyword>
<feature type="transmembrane region" description="Helical" evidence="1">
    <location>
        <begin position="39"/>
        <end position="66"/>
    </location>
</feature>
<feature type="non-terminal residue" evidence="2">
    <location>
        <position position="1"/>
    </location>
</feature>
<sequence length="72" mass="8176">GRKEKRGKKHARGRMLTIIFIPLLYKCPPFKRYCPPGELLVAAIFALIIISQCVNMPMCQLAALYATWPLTN</sequence>
<comment type="caution">
    <text evidence="2">The sequence shown here is derived from an EMBL/GenBank/DDBJ whole genome shotgun (WGS) entry which is preliminary data.</text>
</comment>
<evidence type="ECO:0000256" key="1">
    <source>
        <dbReference type="SAM" id="Phobius"/>
    </source>
</evidence>